<comment type="caution">
    <text evidence="1">The sequence shown here is derived from an EMBL/GenBank/DDBJ whole genome shotgun (WGS) entry which is preliminary data.</text>
</comment>
<accession>A0A854QDR2</accession>
<evidence type="ECO:0000313" key="2">
    <source>
        <dbReference type="Proteomes" id="UP000199727"/>
    </source>
</evidence>
<evidence type="ECO:0000313" key="1">
    <source>
        <dbReference type="EMBL" id="OXG17646.1"/>
    </source>
</evidence>
<proteinExistence type="predicted"/>
<sequence length="62" mass="6895">MTAQRKRRYAPYLYYLTGGRSAKLLPFTVAPWPLTYMNSLLSLSSSFHSSVSVALAYASSDT</sequence>
<dbReference type="Proteomes" id="UP000199727">
    <property type="component" value="Unassembled WGS sequence"/>
</dbReference>
<protein>
    <submittedName>
        <fullName evidence="1">Uncharacterized protein</fullName>
    </submittedName>
</protein>
<organism evidence="1 2">
    <name type="scientific">Cryptococcus neoformans Tu259-1</name>
    <dbReference type="NCBI Taxonomy" id="1230072"/>
    <lineage>
        <taxon>Eukaryota</taxon>
        <taxon>Fungi</taxon>
        <taxon>Dikarya</taxon>
        <taxon>Basidiomycota</taxon>
        <taxon>Agaricomycotina</taxon>
        <taxon>Tremellomycetes</taxon>
        <taxon>Tremellales</taxon>
        <taxon>Cryptococcaceae</taxon>
        <taxon>Cryptococcus</taxon>
        <taxon>Cryptococcus neoformans species complex</taxon>
    </lineage>
</organism>
<reference evidence="1 2" key="1">
    <citation type="submission" date="2017-06" db="EMBL/GenBank/DDBJ databases">
        <title>Global population genomics of the pathogenic fungus Cryptococcus neoformans var. grubii.</title>
        <authorList>
            <person name="Cuomo C."/>
            <person name="Litvintseva A."/>
            <person name="Chen Y."/>
            <person name="Young S."/>
            <person name="Zeng Q."/>
            <person name="Chapman S."/>
            <person name="Gujja S."/>
            <person name="Saif S."/>
            <person name="Birren B."/>
        </authorList>
    </citation>
    <scope>NUCLEOTIDE SEQUENCE [LARGE SCALE GENOMIC DNA]</scope>
    <source>
        <strain evidence="1 2">Tu259-1</strain>
    </source>
</reference>
<dbReference type="AlphaFoldDB" id="A0A854QDR2"/>
<dbReference type="EMBL" id="AMKT01000059">
    <property type="protein sequence ID" value="OXG17646.1"/>
    <property type="molecule type" value="Genomic_DNA"/>
</dbReference>
<name>A0A854QDR2_CRYNE</name>
<gene>
    <name evidence="1" type="ORF">C361_04634</name>
</gene>